<proteinExistence type="inferred from homology"/>
<dbReference type="Gene3D" id="1.10.3720.10">
    <property type="entry name" value="MetI-like"/>
    <property type="match status" value="1"/>
</dbReference>
<feature type="domain" description="ABC transmembrane type-1" evidence="8">
    <location>
        <begin position="83"/>
        <end position="274"/>
    </location>
</feature>
<feature type="transmembrane region" description="Helical" evidence="7">
    <location>
        <begin position="253"/>
        <end position="274"/>
    </location>
</feature>
<feature type="transmembrane region" description="Helical" evidence="7">
    <location>
        <begin position="76"/>
        <end position="109"/>
    </location>
</feature>
<evidence type="ECO:0000256" key="5">
    <source>
        <dbReference type="ARBA" id="ARBA00022989"/>
    </source>
</evidence>
<evidence type="ECO:0000256" key="7">
    <source>
        <dbReference type="RuleBase" id="RU363032"/>
    </source>
</evidence>
<protein>
    <submittedName>
        <fullName evidence="9">Carbohydrate ABC transporter permease</fullName>
    </submittedName>
</protein>
<dbReference type="EMBL" id="JBHSFK010000052">
    <property type="protein sequence ID" value="MFC4507163.1"/>
    <property type="molecule type" value="Genomic_DNA"/>
</dbReference>
<keyword evidence="2 7" id="KW-0813">Transport</keyword>
<dbReference type="Proteomes" id="UP001595839">
    <property type="component" value="Unassembled WGS sequence"/>
</dbReference>
<organism evidence="9 10">
    <name type="scientific">Streptomyces vulcanius</name>
    <dbReference type="NCBI Taxonomy" id="1441876"/>
    <lineage>
        <taxon>Bacteria</taxon>
        <taxon>Bacillati</taxon>
        <taxon>Actinomycetota</taxon>
        <taxon>Actinomycetes</taxon>
        <taxon>Kitasatosporales</taxon>
        <taxon>Streptomycetaceae</taxon>
        <taxon>Streptomyces</taxon>
    </lineage>
</organism>
<comment type="similarity">
    <text evidence="7">Belongs to the binding-protein-dependent transport system permease family.</text>
</comment>
<dbReference type="InterPro" id="IPR000515">
    <property type="entry name" value="MetI-like"/>
</dbReference>
<evidence type="ECO:0000256" key="4">
    <source>
        <dbReference type="ARBA" id="ARBA00022692"/>
    </source>
</evidence>
<keyword evidence="10" id="KW-1185">Reference proteome</keyword>
<dbReference type="SUPFAM" id="SSF161098">
    <property type="entry name" value="MetI-like"/>
    <property type="match status" value="1"/>
</dbReference>
<dbReference type="PANTHER" id="PTHR43744:SF12">
    <property type="entry name" value="ABC TRANSPORTER PERMEASE PROTEIN MG189-RELATED"/>
    <property type="match status" value="1"/>
</dbReference>
<dbReference type="PROSITE" id="PS50928">
    <property type="entry name" value="ABC_TM1"/>
    <property type="match status" value="1"/>
</dbReference>
<comment type="caution">
    <text evidence="9">The sequence shown here is derived from an EMBL/GenBank/DDBJ whole genome shotgun (WGS) entry which is preliminary data.</text>
</comment>
<sequence>MKPHSMKKHGMKKHGMDNRSRGVLAHVVLLVFAATALAPLLLVLLNSFKSNAGVTGSPFALPKSLSPSNFTTAWEYGAFGSGFLNSVLLTGTTVVVVLLCSSLAGYVLAGQRIRMWPAVMVYLTMAMTVPIQLFIFPLYAGVAALGLLDNVFVVGVILAAINMPFATFLMRTFFLNVPKELEEAARIDGANVLQLIHRVLLPVVRPGLITVGVIVGLSAWNDFLISSTFLHDPSEQTVTLGFLSMNGTFSTQLGAMMAGALILILPVLGVFIALQRYVVDGMAGGAVKG</sequence>
<feature type="transmembrane region" description="Helical" evidence="7">
    <location>
        <begin position="121"/>
        <end position="145"/>
    </location>
</feature>
<gene>
    <name evidence="9" type="ORF">ACFPIH_48415</name>
</gene>
<dbReference type="Pfam" id="PF00528">
    <property type="entry name" value="BPD_transp_1"/>
    <property type="match status" value="1"/>
</dbReference>
<evidence type="ECO:0000313" key="9">
    <source>
        <dbReference type="EMBL" id="MFC4507163.1"/>
    </source>
</evidence>
<feature type="transmembrane region" description="Helical" evidence="7">
    <location>
        <begin position="195"/>
        <end position="220"/>
    </location>
</feature>
<comment type="subcellular location">
    <subcellularLocation>
        <location evidence="1 7">Cell membrane</location>
        <topology evidence="1 7">Multi-pass membrane protein</topology>
    </subcellularLocation>
</comment>
<evidence type="ECO:0000259" key="8">
    <source>
        <dbReference type="PROSITE" id="PS50928"/>
    </source>
</evidence>
<name>A0ABV9BA66_9ACTN</name>
<keyword evidence="4 7" id="KW-0812">Transmembrane</keyword>
<dbReference type="InterPro" id="IPR035906">
    <property type="entry name" value="MetI-like_sf"/>
</dbReference>
<dbReference type="CDD" id="cd06261">
    <property type="entry name" value="TM_PBP2"/>
    <property type="match status" value="1"/>
</dbReference>
<feature type="transmembrane region" description="Helical" evidence="7">
    <location>
        <begin position="151"/>
        <end position="174"/>
    </location>
</feature>
<dbReference type="RefSeq" id="WP_381185321.1">
    <property type="nucleotide sequence ID" value="NZ_JBHSFK010000052.1"/>
</dbReference>
<keyword evidence="3" id="KW-1003">Cell membrane</keyword>
<evidence type="ECO:0000256" key="1">
    <source>
        <dbReference type="ARBA" id="ARBA00004651"/>
    </source>
</evidence>
<evidence type="ECO:0000256" key="6">
    <source>
        <dbReference type="ARBA" id="ARBA00023136"/>
    </source>
</evidence>
<keyword evidence="5 7" id="KW-1133">Transmembrane helix</keyword>
<evidence type="ECO:0000313" key="10">
    <source>
        <dbReference type="Proteomes" id="UP001595839"/>
    </source>
</evidence>
<reference evidence="10" key="1">
    <citation type="journal article" date="2019" name="Int. J. Syst. Evol. Microbiol.">
        <title>The Global Catalogue of Microorganisms (GCM) 10K type strain sequencing project: providing services to taxonomists for standard genome sequencing and annotation.</title>
        <authorList>
            <consortium name="The Broad Institute Genomics Platform"/>
            <consortium name="The Broad Institute Genome Sequencing Center for Infectious Disease"/>
            <person name="Wu L."/>
            <person name="Ma J."/>
        </authorList>
    </citation>
    <scope>NUCLEOTIDE SEQUENCE [LARGE SCALE GENOMIC DNA]</scope>
    <source>
        <strain evidence="10">CGMCC 4.7177</strain>
    </source>
</reference>
<evidence type="ECO:0000256" key="2">
    <source>
        <dbReference type="ARBA" id="ARBA00022448"/>
    </source>
</evidence>
<dbReference type="PANTHER" id="PTHR43744">
    <property type="entry name" value="ABC TRANSPORTER PERMEASE PROTEIN MG189-RELATED-RELATED"/>
    <property type="match status" value="1"/>
</dbReference>
<accession>A0ABV9BA66</accession>
<evidence type="ECO:0000256" key="3">
    <source>
        <dbReference type="ARBA" id="ARBA00022475"/>
    </source>
</evidence>
<keyword evidence="6 7" id="KW-0472">Membrane</keyword>